<feature type="transmembrane region" description="Helical" evidence="5">
    <location>
        <begin position="503"/>
        <end position="524"/>
    </location>
</feature>
<evidence type="ECO:0000313" key="9">
    <source>
        <dbReference type="Proteomes" id="UP000677054"/>
    </source>
</evidence>
<dbReference type="GO" id="GO:0016020">
    <property type="term" value="C:membrane"/>
    <property type="evidence" value="ECO:0007669"/>
    <property type="project" value="UniProtKB-SubCell"/>
</dbReference>
<proteinExistence type="predicted"/>
<evidence type="ECO:0000256" key="2">
    <source>
        <dbReference type="ARBA" id="ARBA00022692"/>
    </source>
</evidence>
<dbReference type="Proteomes" id="UP000677054">
    <property type="component" value="Unassembled WGS sequence"/>
</dbReference>
<feature type="chain" id="PRO_5036402754" description="G-protein coupled receptors family 2 profile 2 domain-containing protein" evidence="6">
    <location>
        <begin position="23"/>
        <end position="698"/>
    </location>
</feature>
<keyword evidence="3 5" id="KW-1133">Transmembrane helix</keyword>
<feature type="transmembrane region" description="Helical" evidence="5">
    <location>
        <begin position="430"/>
        <end position="452"/>
    </location>
</feature>
<comment type="subcellular location">
    <subcellularLocation>
        <location evidence="1">Membrane</location>
        <topology evidence="1">Multi-pass membrane protein</topology>
    </subcellularLocation>
</comment>
<feature type="signal peptide" evidence="6">
    <location>
        <begin position="1"/>
        <end position="22"/>
    </location>
</feature>
<name>A0A7R9A429_9CRUS</name>
<protein>
    <recommendedName>
        <fullName evidence="7">G-protein coupled receptors family 2 profile 2 domain-containing protein</fullName>
    </recommendedName>
</protein>
<evidence type="ECO:0000256" key="5">
    <source>
        <dbReference type="SAM" id="Phobius"/>
    </source>
</evidence>
<evidence type="ECO:0000256" key="3">
    <source>
        <dbReference type="ARBA" id="ARBA00022989"/>
    </source>
</evidence>
<dbReference type="PANTHER" id="PTHR46953:SF1">
    <property type="entry name" value="G-PROTEIN COUPLED RECEPTOR MTH-LIKE 1-RELATED"/>
    <property type="match status" value="1"/>
</dbReference>
<evidence type="ECO:0000256" key="4">
    <source>
        <dbReference type="ARBA" id="ARBA00023136"/>
    </source>
</evidence>
<feature type="transmembrane region" description="Helical" evidence="5">
    <location>
        <begin position="625"/>
        <end position="644"/>
    </location>
</feature>
<feature type="domain" description="G-protein coupled receptors family 2 profile 2" evidence="7">
    <location>
        <begin position="388"/>
        <end position="647"/>
    </location>
</feature>
<dbReference type="EMBL" id="LR900378">
    <property type="protein sequence ID" value="CAD7245471.1"/>
    <property type="molecule type" value="Genomic_DNA"/>
</dbReference>
<keyword evidence="4 5" id="KW-0472">Membrane</keyword>
<gene>
    <name evidence="8" type="ORF">DSTB1V02_LOCUS5344</name>
</gene>
<reference evidence="8" key="1">
    <citation type="submission" date="2020-11" db="EMBL/GenBank/DDBJ databases">
        <authorList>
            <person name="Tran Van P."/>
        </authorList>
    </citation>
    <scope>NUCLEOTIDE SEQUENCE</scope>
</reference>
<keyword evidence="2 5" id="KW-0812">Transmembrane</keyword>
<organism evidence="8">
    <name type="scientific">Darwinula stevensoni</name>
    <dbReference type="NCBI Taxonomy" id="69355"/>
    <lineage>
        <taxon>Eukaryota</taxon>
        <taxon>Metazoa</taxon>
        <taxon>Ecdysozoa</taxon>
        <taxon>Arthropoda</taxon>
        <taxon>Crustacea</taxon>
        <taxon>Oligostraca</taxon>
        <taxon>Ostracoda</taxon>
        <taxon>Podocopa</taxon>
        <taxon>Podocopida</taxon>
        <taxon>Darwinulocopina</taxon>
        <taxon>Darwinuloidea</taxon>
        <taxon>Darwinulidae</taxon>
        <taxon>Darwinula</taxon>
    </lineage>
</organism>
<dbReference type="GO" id="GO:0004888">
    <property type="term" value="F:transmembrane signaling receptor activity"/>
    <property type="evidence" value="ECO:0007669"/>
    <property type="project" value="InterPro"/>
</dbReference>
<dbReference type="InterPro" id="IPR017981">
    <property type="entry name" value="GPCR_2-like_7TM"/>
</dbReference>
<evidence type="ECO:0000256" key="6">
    <source>
        <dbReference type="SAM" id="SignalP"/>
    </source>
</evidence>
<feature type="transmembrane region" description="Helical" evidence="5">
    <location>
        <begin position="596"/>
        <end position="613"/>
    </location>
</feature>
<dbReference type="AlphaFoldDB" id="A0A7R9A429"/>
<dbReference type="InterPro" id="IPR052808">
    <property type="entry name" value="GPCR_Mth-like"/>
</dbReference>
<dbReference type="PANTHER" id="PTHR46953">
    <property type="entry name" value="G-PROTEIN COUPLED RECEPTOR MTH-LIKE 1-RELATED"/>
    <property type="match status" value="1"/>
</dbReference>
<feature type="transmembrane region" description="Helical" evidence="5">
    <location>
        <begin position="396"/>
        <end position="418"/>
    </location>
</feature>
<evidence type="ECO:0000259" key="7">
    <source>
        <dbReference type="PROSITE" id="PS50261"/>
    </source>
</evidence>
<evidence type="ECO:0000256" key="1">
    <source>
        <dbReference type="ARBA" id="ARBA00004141"/>
    </source>
</evidence>
<evidence type="ECO:0000313" key="8">
    <source>
        <dbReference type="EMBL" id="CAD7245471.1"/>
    </source>
</evidence>
<feature type="transmembrane region" description="Helical" evidence="5">
    <location>
        <begin position="553"/>
        <end position="575"/>
    </location>
</feature>
<accession>A0A7R9A429</accession>
<dbReference type="OrthoDB" id="6134459at2759"/>
<dbReference type="PROSITE" id="PS50261">
    <property type="entry name" value="G_PROTEIN_RECEP_F2_4"/>
    <property type="match status" value="1"/>
</dbReference>
<dbReference type="GO" id="GO:0007166">
    <property type="term" value="P:cell surface receptor signaling pathway"/>
    <property type="evidence" value="ECO:0007669"/>
    <property type="project" value="InterPro"/>
</dbReference>
<keyword evidence="6" id="KW-0732">Signal</keyword>
<dbReference type="Gene3D" id="1.20.1070.10">
    <property type="entry name" value="Rhodopsin 7-helix transmembrane proteins"/>
    <property type="match status" value="1"/>
</dbReference>
<dbReference type="EMBL" id="CAJPEV010000861">
    <property type="protein sequence ID" value="CAG0889154.1"/>
    <property type="molecule type" value="Genomic_DNA"/>
</dbReference>
<keyword evidence="9" id="KW-1185">Reference proteome</keyword>
<feature type="transmembrane region" description="Helical" evidence="5">
    <location>
        <begin position="464"/>
        <end position="482"/>
    </location>
</feature>
<sequence>MTFVHLVVSFLLILLPGDWVNGDFSRKDTEVKCCPRPKQFVLVDQDDGRITCQSASEGEPETPPFEDCKSKRLTLAPSDIMLRDPILFLTTSHCYDDIVVRKRGRVIGRYSNSIILCPPDADRIKAKQMEIPAQKCCPMNEGYDMMKEKCIPYPYNWTISILKTNTTSQFLDLSPFENQLGINDLSSMPCAKYFLSANLNGKPYQMNSPVVQETGGLYVPAMNSTFPNDQFCWEIGYLNESWINLARICHPTEKKMKDCEGKVCVQKCCPESDNFLGLSGFWPVCTPAISPGLWDPRKYFRSQQPPLKEDIHVITGPPMCPFRQTSFIQLFPGSIPNMAQNFSLTRTGSLTTMFFGAITYHFDVPQYCIDETMNEDGELAPIAYLCHSKMVEVASMGFLFVPLGAAILLLTFLFILVSSERKSLPGKTRLFCVGCLLVEAVSSCFRINAFGIRVSYSYCLVAELSVWFWNLSAFFWLNVMSYDLWKHIGVLQWVLPGVGSKKLVLYSLYAFGAPACLVAIAYILHFTIGSYNTAMIISGMEMEVCFVLGLPEAVWYSMISVLVADAIFLCLTCRYMIRHARDTFRLTRNQEHKQTFWLYLALFVVMGGTWLARMISSSTRTVEGLYFSLFLPCLQGILIFLLFMCKATGKAKRKVGGWLAMFPPVEVQIDSQLRLAVLLLHIMTTLKEEMTFRVQIRC</sequence>